<organism evidence="2 3">
    <name type="scientific">Halogranum amylolyticum</name>
    <dbReference type="NCBI Taxonomy" id="660520"/>
    <lineage>
        <taxon>Archaea</taxon>
        <taxon>Methanobacteriati</taxon>
        <taxon>Methanobacteriota</taxon>
        <taxon>Stenosarchaea group</taxon>
        <taxon>Halobacteria</taxon>
        <taxon>Halobacteriales</taxon>
        <taxon>Haloferacaceae</taxon>
    </lineage>
</organism>
<dbReference type="Gene3D" id="2.40.10.480">
    <property type="match status" value="1"/>
</dbReference>
<keyword evidence="3" id="KW-1185">Reference proteome</keyword>
<evidence type="ECO:0000313" key="3">
    <source>
        <dbReference type="Proteomes" id="UP000199126"/>
    </source>
</evidence>
<evidence type="ECO:0000259" key="1">
    <source>
        <dbReference type="Pfam" id="PF13360"/>
    </source>
</evidence>
<protein>
    <submittedName>
        <fullName evidence="2">PQQ-like domain-containing protein</fullName>
    </submittedName>
</protein>
<dbReference type="InterPro" id="IPR018391">
    <property type="entry name" value="PQQ_b-propeller_rpt"/>
</dbReference>
<dbReference type="AlphaFoldDB" id="A0A1H8UJB3"/>
<feature type="domain" description="Pyrrolo-quinoline quinone repeat" evidence="1">
    <location>
        <begin position="4"/>
        <end position="75"/>
    </location>
</feature>
<dbReference type="SMART" id="SM00564">
    <property type="entry name" value="PQQ"/>
    <property type="match status" value="2"/>
</dbReference>
<gene>
    <name evidence="2" type="ORF">SAMN04487948_11179</name>
</gene>
<accession>A0A1H8UJB3</accession>
<dbReference type="InterPro" id="IPR002372">
    <property type="entry name" value="PQQ_rpt_dom"/>
</dbReference>
<dbReference type="SUPFAM" id="SSF50998">
    <property type="entry name" value="Quinoprotein alcohol dehydrogenase-like"/>
    <property type="match status" value="1"/>
</dbReference>
<proteinExistence type="predicted"/>
<dbReference type="InterPro" id="IPR011047">
    <property type="entry name" value="Quinoprotein_ADH-like_sf"/>
</dbReference>
<dbReference type="Pfam" id="PF13360">
    <property type="entry name" value="PQQ_2"/>
    <property type="match status" value="1"/>
</dbReference>
<sequence>MAGATRPVATADRVYAHEMDSLLCAVDAASGEAVWERSVDGPHGSLALGDDVVVALAESTVLGLDPETGETQWTGPESEAGLF</sequence>
<name>A0A1H8UJB3_9EURY</name>
<dbReference type="EMBL" id="FODV01000011">
    <property type="protein sequence ID" value="SEP03261.1"/>
    <property type="molecule type" value="Genomic_DNA"/>
</dbReference>
<dbReference type="Proteomes" id="UP000199126">
    <property type="component" value="Unassembled WGS sequence"/>
</dbReference>
<reference evidence="3" key="1">
    <citation type="submission" date="2016-10" db="EMBL/GenBank/DDBJ databases">
        <authorList>
            <person name="Varghese N."/>
            <person name="Submissions S."/>
        </authorList>
    </citation>
    <scope>NUCLEOTIDE SEQUENCE [LARGE SCALE GENOMIC DNA]</scope>
    <source>
        <strain evidence="3">CGMCC 1.10121</strain>
    </source>
</reference>
<evidence type="ECO:0000313" key="2">
    <source>
        <dbReference type="EMBL" id="SEP03261.1"/>
    </source>
</evidence>